<reference evidence="2" key="1">
    <citation type="submission" date="2020-10" db="EMBL/GenBank/DDBJ databases">
        <title>Microbiome of the Black Sea water column analyzed by genome centric metagenomics.</title>
        <authorList>
            <person name="Cabello-Yeves P.J."/>
            <person name="Callieri C."/>
            <person name="Picazo A."/>
            <person name="Mehrshad M."/>
            <person name="Haro-Moreno J.M."/>
            <person name="Roda-Garcia J."/>
            <person name="Dzembekova N."/>
            <person name="Slabakova V."/>
            <person name="Slabakova N."/>
            <person name="Moncheva S."/>
            <person name="Rodriguez-Valera F."/>
        </authorList>
    </citation>
    <scope>NUCLEOTIDE SEQUENCE</scope>
    <source>
        <strain evidence="2">BS30m-G43</strain>
    </source>
</reference>
<gene>
    <name evidence="2" type="ORF">ISR29_04090</name>
</gene>
<evidence type="ECO:0000256" key="1">
    <source>
        <dbReference type="SAM" id="Phobius"/>
    </source>
</evidence>
<keyword evidence="1" id="KW-1133">Transmembrane helix</keyword>
<proteinExistence type="predicted"/>
<keyword evidence="1" id="KW-0812">Transmembrane</keyword>
<name>A0A937J7D4_9GAMM</name>
<dbReference type="Proteomes" id="UP000705230">
    <property type="component" value="Unassembled WGS sequence"/>
</dbReference>
<comment type="caution">
    <text evidence="2">The sequence shown here is derived from an EMBL/GenBank/DDBJ whole genome shotgun (WGS) entry which is preliminary data.</text>
</comment>
<dbReference type="AlphaFoldDB" id="A0A937J7D4"/>
<feature type="transmembrane region" description="Helical" evidence="1">
    <location>
        <begin position="30"/>
        <end position="54"/>
    </location>
</feature>
<sequence>MITNVKEATVEETREWLENDYFMAMKFDPLILFVVIPAVIQVVVMAFMLASMYLNGIFFG</sequence>
<evidence type="ECO:0000313" key="3">
    <source>
        <dbReference type="Proteomes" id="UP000705230"/>
    </source>
</evidence>
<protein>
    <submittedName>
        <fullName evidence="2">Uncharacterized protein</fullName>
    </submittedName>
</protein>
<accession>A0A937J7D4</accession>
<keyword evidence="1" id="KW-0472">Membrane</keyword>
<dbReference type="EMBL" id="JADHSG010000004">
    <property type="protein sequence ID" value="MBL6903362.1"/>
    <property type="molecule type" value="Genomic_DNA"/>
</dbReference>
<evidence type="ECO:0000313" key="2">
    <source>
        <dbReference type="EMBL" id="MBL6903362.1"/>
    </source>
</evidence>
<organism evidence="2 3">
    <name type="scientific">SAR86 cluster bacterium</name>
    <dbReference type="NCBI Taxonomy" id="2030880"/>
    <lineage>
        <taxon>Bacteria</taxon>
        <taxon>Pseudomonadati</taxon>
        <taxon>Pseudomonadota</taxon>
        <taxon>Gammaproteobacteria</taxon>
        <taxon>SAR86 cluster</taxon>
    </lineage>
</organism>